<comment type="caution">
    <text evidence="1">The sequence shown here is derived from an EMBL/GenBank/DDBJ whole genome shotgun (WGS) entry which is preliminary data.</text>
</comment>
<evidence type="ECO:0008006" key="3">
    <source>
        <dbReference type="Google" id="ProtNLM"/>
    </source>
</evidence>
<evidence type="ECO:0000313" key="2">
    <source>
        <dbReference type="Proteomes" id="UP001341840"/>
    </source>
</evidence>
<sequence length="161" mass="19000">MSYLSSDGRVRNQWFLPWSFADDVLSGVSEEEIIGRYQSDWMPVTNPLRRVFIPINDGGTWFMMLIDIKPWRVYALDVSRTQQSKRRRECWMKKIQRVDGLMLHMDNAGHWICTRHFRLRGNESLEVTKMKVAIALTKTVPNTQRGLVDNKAEMLWRAIKK</sequence>
<evidence type="ECO:0000313" key="1">
    <source>
        <dbReference type="EMBL" id="MED6113261.1"/>
    </source>
</evidence>
<organism evidence="1 2">
    <name type="scientific">Stylosanthes scabra</name>
    <dbReference type="NCBI Taxonomy" id="79078"/>
    <lineage>
        <taxon>Eukaryota</taxon>
        <taxon>Viridiplantae</taxon>
        <taxon>Streptophyta</taxon>
        <taxon>Embryophyta</taxon>
        <taxon>Tracheophyta</taxon>
        <taxon>Spermatophyta</taxon>
        <taxon>Magnoliopsida</taxon>
        <taxon>eudicotyledons</taxon>
        <taxon>Gunneridae</taxon>
        <taxon>Pentapetalae</taxon>
        <taxon>rosids</taxon>
        <taxon>fabids</taxon>
        <taxon>Fabales</taxon>
        <taxon>Fabaceae</taxon>
        <taxon>Papilionoideae</taxon>
        <taxon>50 kb inversion clade</taxon>
        <taxon>dalbergioids sensu lato</taxon>
        <taxon>Dalbergieae</taxon>
        <taxon>Pterocarpus clade</taxon>
        <taxon>Stylosanthes</taxon>
    </lineage>
</organism>
<reference evidence="1 2" key="1">
    <citation type="journal article" date="2023" name="Plants (Basel)">
        <title>Bridging the Gap: Combining Genomics and Transcriptomics Approaches to Understand Stylosanthes scabra, an Orphan Legume from the Brazilian Caatinga.</title>
        <authorList>
            <person name="Ferreira-Neto J.R.C."/>
            <person name="da Silva M.D."/>
            <person name="Binneck E."/>
            <person name="de Melo N.F."/>
            <person name="da Silva R.H."/>
            <person name="de Melo A.L.T.M."/>
            <person name="Pandolfi V."/>
            <person name="Bustamante F.O."/>
            <person name="Brasileiro-Vidal A.C."/>
            <person name="Benko-Iseppon A.M."/>
        </authorList>
    </citation>
    <scope>NUCLEOTIDE SEQUENCE [LARGE SCALE GENOMIC DNA]</scope>
    <source>
        <tissue evidence="1">Leaves</tissue>
    </source>
</reference>
<keyword evidence="2" id="KW-1185">Reference proteome</keyword>
<dbReference type="EMBL" id="JASCZI010000754">
    <property type="protein sequence ID" value="MED6113261.1"/>
    <property type="molecule type" value="Genomic_DNA"/>
</dbReference>
<gene>
    <name evidence="1" type="ORF">PIB30_069163</name>
</gene>
<accession>A0ABU6QNS1</accession>
<proteinExistence type="predicted"/>
<dbReference type="Proteomes" id="UP001341840">
    <property type="component" value="Unassembled WGS sequence"/>
</dbReference>
<name>A0ABU6QNS1_9FABA</name>
<protein>
    <recommendedName>
        <fullName evidence="3">Transposase</fullName>
    </recommendedName>
</protein>